<dbReference type="Proteomes" id="UP000798662">
    <property type="component" value="Chromosome 2"/>
</dbReference>
<sequence>MPGYHSRADLAAGDVPVVFTDVAERGCRFLRRAVRVRAVSLQAGDCSGSACAACQAVTVATGDGGWGERPAPSSVVAASIDACVDDAAAVVAACPELTSLTVDGLIGRDACRALDAYALPALTRLSWTVVGQWSQPGDLTRLLADRSLDAVSFAYHFGVGPFAVHSTVHDVVVTALNDAAALPVELDLVAVGFFTITKLRRLVDASINVARLARLRVALDADAIAEGLPVLGRLPALASLSIVVTDEQAVFGGWPIEGLTHLGVAMWPGVPPQALIPPLLDGLAASLSASTLCSLALTCRPLEAASSAEQLGRLTRLRHLYCRFVDDDGVPYRMAADAAAAREPMARWMLERLPRITVVAGVPSHWAG</sequence>
<evidence type="ECO:0000313" key="2">
    <source>
        <dbReference type="Proteomes" id="UP000798662"/>
    </source>
</evidence>
<protein>
    <submittedName>
        <fullName evidence="1">Uncharacterized protein</fullName>
    </submittedName>
</protein>
<reference evidence="1" key="1">
    <citation type="submission" date="2019-11" db="EMBL/GenBank/DDBJ databases">
        <title>Nori genome reveals adaptations in red seaweeds to the harsh intertidal environment.</title>
        <authorList>
            <person name="Wang D."/>
            <person name="Mao Y."/>
        </authorList>
    </citation>
    <scope>NUCLEOTIDE SEQUENCE</scope>
    <source>
        <tissue evidence="1">Gametophyte</tissue>
    </source>
</reference>
<dbReference type="EMBL" id="CM020619">
    <property type="protein sequence ID" value="KAK1866666.1"/>
    <property type="molecule type" value="Genomic_DNA"/>
</dbReference>
<accession>A0ACC3C9K9</accession>
<proteinExistence type="predicted"/>
<organism evidence="1 2">
    <name type="scientific">Pyropia yezoensis</name>
    <name type="common">Susabi-nori</name>
    <name type="synonym">Porphyra yezoensis</name>
    <dbReference type="NCBI Taxonomy" id="2788"/>
    <lineage>
        <taxon>Eukaryota</taxon>
        <taxon>Rhodophyta</taxon>
        <taxon>Bangiophyceae</taxon>
        <taxon>Bangiales</taxon>
        <taxon>Bangiaceae</taxon>
        <taxon>Pyropia</taxon>
    </lineage>
</organism>
<keyword evidence="2" id="KW-1185">Reference proteome</keyword>
<comment type="caution">
    <text evidence="1">The sequence shown here is derived from an EMBL/GenBank/DDBJ whole genome shotgun (WGS) entry which is preliminary data.</text>
</comment>
<gene>
    <name evidence="1" type="ORF">I4F81_009182</name>
</gene>
<evidence type="ECO:0000313" key="1">
    <source>
        <dbReference type="EMBL" id="KAK1866666.1"/>
    </source>
</evidence>
<name>A0ACC3C9K9_PYRYE</name>